<evidence type="ECO:0000256" key="7">
    <source>
        <dbReference type="ARBA" id="ARBA00023136"/>
    </source>
</evidence>
<sequence>MNHKAPRTYELNEKPPVPELIPLCLQHVLLFLASTLAIPLIIGSSLGFSSAEITLMLQCSIFIAGVGTILQSLGVGPVGNRLPIILGATFTFVTPAIAISQAYGFPAFIGASLVCGVAVALFGAVSVKFIRKVFPPVAMGCVIMVIGLTLVSVAVGYCAGGSDSPTYGSLQNYGVALFTLVIVIVLNAWGKGFVKGASVLIALIAGFLLSAALGMVDFSSLNESSWFSLPQPLHFGISFKLPAIIIMALLTLVNLVEFLGDTSTVAFIAANRVATKEDLSRGVVCDGVASILGALFNSTPTISYSGNIGLIGVTGVKSRYVVAAAGGFMVVLGFIPKLAAFLSLIPTPVIGGATLVVFGSIAANGLKMLGQQQLSERDMLLIAVSLAIGLGFSATPTALADYPFYVSALINGIPGTAFSAILLNLILPKDKAVPAVSEENTQVESK</sequence>
<evidence type="ECO:0000256" key="5">
    <source>
        <dbReference type="ARBA" id="ARBA00022692"/>
    </source>
</evidence>
<evidence type="ECO:0000313" key="9">
    <source>
        <dbReference type="EMBL" id="MBC5729766.1"/>
    </source>
</evidence>
<feature type="transmembrane region" description="Helical" evidence="8">
    <location>
        <begin position="137"/>
        <end position="158"/>
    </location>
</feature>
<feature type="transmembrane region" description="Helical" evidence="8">
    <location>
        <begin position="345"/>
        <end position="366"/>
    </location>
</feature>
<keyword evidence="4" id="KW-1003">Cell membrane</keyword>
<comment type="subcellular location">
    <subcellularLocation>
        <location evidence="1">Cell membrane</location>
        <topology evidence="1">Multi-pass membrane protein</topology>
    </subcellularLocation>
</comment>
<evidence type="ECO:0000256" key="3">
    <source>
        <dbReference type="ARBA" id="ARBA00022448"/>
    </source>
</evidence>
<accession>A0ABR7HQM4</accession>
<feature type="transmembrane region" description="Helical" evidence="8">
    <location>
        <begin position="170"/>
        <end position="189"/>
    </location>
</feature>
<feature type="transmembrane region" description="Helical" evidence="8">
    <location>
        <begin position="20"/>
        <end position="42"/>
    </location>
</feature>
<dbReference type="Pfam" id="PF00860">
    <property type="entry name" value="Xan_ur_permease"/>
    <property type="match status" value="1"/>
</dbReference>
<proteinExistence type="inferred from homology"/>
<feature type="transmembrane region" description="Helical" evidence="8">
    <location>
        <begin position="48"/>
        <end position="70"/>
    </location>
</feature>
<dbReference type="PROSITE" id="PS01116">
    <property type="entry name" value="XANTH_URACIL_PERMASE"/>
    <property type="match status" value="1"/>
</dbReference>
<comment type="similarity">
    <text evidence="2">Belongs to the nucleobase:cation symporter-2 (NCS2) (TC 2.A.40) family.</text>
</comment>
<evidence type="ECO:0000256" key="6">
    <source>
        <dbReference type="ARBA" id="ARBA00022989"/>
    </source>
</evidence>
<dbReference type="NCBIfam" id="NF037981">
    <property type="entry name" value="NCS2_1"/>
    <property type="match status" value="1"/>
</dbReference>
<feature type="transmembrane region" description="Helical" evidence="8">
    <location>
        <begin position="82"/>
        <end position="99"/>
    </location>
</feature>
<dbReference type="PANTHER" id="PTHR42810">
    <property type="entry name" value="PURINE PERMEASE C1399.01C-RELATED"/>
    <property type="match status" value="1"/>
</dbReference>
<evidence type="ECO:0000256" key="2">
    <source>
        <dbReference type="ARBA" id="ARBA00008821"/>
    </source>
</evidence>
<keyword evidence="5 8" id="KW-0812">Transmembrane</keyword>
<organism evidence="9 10">
    <name type="scientific">Pseudoflavonifractor hominis</name>
    <dbReference type="NCBI Taxonomy" id="2763059"/>
    <lineage>
        <taxon>Bacteria</taxon>
        <taxon>Bacillati</taxon>
        <taxon>Bacillota</taxon>
        <taxon>Clostridia</taxon>
        <taxon>Eubacteriales</taxon>
        <taxon>Oscillospiraceae</taxon>
        <taxon>Pseudoflavonifractor</taxon>
    </lineage>
</organism>
<dbReference type="Proteomes" id="UP000660021">
    <property type="component" value="Unassembled WGS sequence"/>
</dbReference>
<dbReference type="EMBL" id="JACOPR010000002">
    <property type="protein sequence ID" value="MBC5729766.1"/>
    <property type="molecule type" value="Genomic_DNA"/>
</dbReference>
<keyword evidence="3" id="KW-0813">Transport</keyword>
<evidence type="ECO:0000256" key="1">
    <source>
        <dbReference type="ARBA" id="ARBA00004651"/>
    </source>
</evidence>
<feature type="transmembrane region" description="Helical" evidence="8">
    <location>
        <begin position="196"/>
        <end position="215"/>
    </location>
</feature>
<feature type="transmembrane region" description="Helical" evidence="8">
    <location>
        <begin position="405"/>
        <end position="427"/>
    </location>
</feature>
<dbReference type="InterPro" id="IPR006042">
    <property type="entry name" value="Xan_ur_permease"/>
</dbReference>
<reference evidence="9 10" key="1">
    <citation type="submission" date="2020-08" db="EMBL/GenBank/DDBJ databases">
        <title>Genome public.</title>
        <authorList>
            <person name="Liu C."/>
            <person name="Sun Q."/>
        </authorList>
    </citation>
    <scope>NUCLEOTIDE SEQUENCE [LARGE SCALE GENOMIC DNA]</scope>
    <source>
        <strain evidence="9 10">New-38</strain>
    </source>
</reference>
<keyword evidence="6 8" id="KW-1133">Transmembrane helix</keyword>
<feature type="transmembrane region" description="Helical" evidence="8">
    <location>
        <begin position="378"/>
        <end position="399"/>
    </location>
</feature>
<feature type="transmembrane region" description="Helical" evidence="8">
    <location>
        <begin position="105"/>
        <end position="125"/>
    </location>
</feature>
<name>A0ABR7HQM4_9FIRM</name>
<keyword evidence="10" id="KW-1185">Reference proteome</keyword>
<protein>
    <submittedName>
        <fullName evidence="9">Purine permease</fullName>
    </submittedName>
</protein>
<feature type="transmembrane region" description="Helical" evidence="8">
    <location>
        <begin position="320"/>
        <end position="339"/>
    </location>
</feature>
<dbReference type="InterPro" id="IPR006043">
    <property type="entry name" value="NCS2"/>
</dbReference>
<dbReference type="NCBIfam" id="TIGR00801">
    <property type="entry name" value="ncs2"/>
    <property type="match status" value="1"/>
</dbReference>
<keyword evidence="7 8" id="KW-0472">Membrane</keyword>
<evidence type="ECO:0000256" key="8">
    <source>
        <dbReference type="SAM" id="Phobius"/>
    </source>
</evidence>
<dbReference type="RefSeq" id="WP_186962980.1">
    <property type="nucleotide sequence ID" value="NZ_JACOPR010000002.1"/>
</dbReference>
<evidence type="ECO:0000256" key="4">
    <source>
        <dbReference type="ARBA" id="ARBA00022475"/>
    </source>
</evidence>
<evidence type="ECO:0000313" key="10">
    <source>
        <dbReference type="Proteomes" id="UP000660021"/>
    </source>
</evidence>
<dbReference type="PANTHER" id="PTHR42810:SF4">
    <property type="entry name" value="URIC ACID TRANSPORTER UACT"/>
    <property type="match status" value="1"/>
</dbReference>
<comment type="caution">
    <text evidence="9">The sequence shown here is derived from an EMBL/GenBank/DDBJ whole genome shotgun (WGS) entry which is preliminary data.</text>
</comment>
<gene>
    <name evidence="9" type="ORF">H8S34_02825</name>
</gene>
<feature type="transmembrane region" description="Helical" evidence="8">
    <location>
        <begin position="235"/>
        <end position="256"/>
    </location>
</feature>